<dbReference type="OrthoDB" id="9769158at2"/>
<feature type="domain" description="GST C-terminal" evidence="1">
    <location>
        <begin position="168"/>
        <end position="290"/>
    </location>
</feature>
<dbReference type="PANTHER" id="PTHR32419:SF6">
    <property type="entry name" value="GLUTATHIONE S-TRANSFERASE OMEGA-LIKE 1-RELATED"/>
    <property type="match status" value="1"/>
</dbReference>
<dbReference type="Proteomes" id="UP000487268">
    <property type="component" value="Unassembled WGS sequence"/>
</dbReference>
<dbReference type="Gene3D" id="1.20.1050.10">
    <property type="match status" value="1"/>
</dbReference>
<dbReference type="SUPFAM" id="SSF52833">
    <property type="entry name" value="Thioredoxin-like"/>
    <property type="match status" value="1"/>
</dbReference>
<dbReference type="SUPFAM" id="SSF47616">
    <property type="entry name" value="GST C-terminal domain-like"/>
    <property type="match status" value="1"/>
</dbReference>
<evidence type="ECO:0000313" key="2">
    <source>
        <dbReference type="EMBL" id="MQY06284.1"/>
    </source>
</evidence>
<dbReference type="GO" id="GO:0005737">
    <property type="term" value="C:cytoplasm"/>
    <property type="evidence" value="ECO:0007669"/>
    <property type="project" value="TreeGrafter"/>
</dbReference>
<dbReference type="InterPro" id="IPR016639">
    <property type="entry name" value="GST_Omega/GSH"/>
</dbReference>
<dbReference type="Pfam" id="PF13410">
    <property type="entry name" value="GST_C_2"/>
    <property type="match status" value="1"/>
</dbReference>
<dbReference type="PANTHER" id="PTHR32419">
    <property type="entry name" value="GLUTATHIONYL-HYDROQUINONE REDUCTASE"/>
    <property type="match status" value="1"/>
</dbReference>
<proteinExistence type="predicted"/>
<evidence type="ECO:0000313" key="3">
    <source>
        <dbReference type="Proteomes" id="UP000487268"/>
    </source>
</evidence>
<name>A0A7K0C0D8_9ACTN</name>
<accession>A0A7K0C0D8</accession>
<reference evidence="2 3" key="1">
    <citation type="submission" date="2019-10" db="EMBL/GenBank/DDBJ databases">
        <title>Actinomadura rubteroloni sp. nov. and Actinomadura macrotermitis sp. nov., isolated from the gut of fungus growing-termite Macrotermes natalensis.</title>
        <authorList>
            <person name="Benndorf R."/>
            <person name="Martin K."/>
            <person name="Kuefner M."/>
            <person name="De Beer W."/>
            <person name="Kaster A.-K."/>
            <person name="Vollmers J."/>
            <person name="Poulsen M."/>
            <person name="Beemelmanns C."/>
        </authorList>
    </citation>
    <scope>NUCLEOTIDE SEQUENCE [LARGE SCALE GENOMIC DNA]</scope>
    <source>
        <strain evidence="2 3">RB68</strain>
    </source>
</reference>
<comment type="caution">
    <text evidence="2">The sequence shown here is derived from an EMBL/GenBank/DDBJ whole genome shotgun (WGS) entry which is preliminary data.</text>
</comment>
<organism evidence="2 3">
    <name type="scientific">Actinomadura macrotermitis</name>
    <dbReference type="NCBI Taxonomy" id="2585200"/>
    <lineage>
        <taxon>Bacteria</taxon>
        <taxon>Bacillati</taxon>
        <taxon>Actinomycetota</taxon>
        <taxon>Actinomycetes</taxon>
        <taxon>Streptosporangiales</taxon>
        <taxon>Thermomonosporaceae</taxon>
        <taxon>Actinomadura</taxon>
    </lineage>
</organism>
<dbReference type="AlphaFoldDB" id="A0A7K0C0D8"/>
<dbReference type="GO" id="GO:0004364">
    <property type="term" value="F:glutathione transferase activity"/>
    <property type="evidence" value="ECO:0007669"/>
    <property type="project" value="InterPro"/>
</dbReference>
<dbReference type="GO" id="GO:0016491">
    <property type="term" value="F:oxidoreductase activity"/>
    <property type="evidence" value="ECO:0007669"/>
    <property type="project" value="UniProtKB-KW"/>
</dbReference>
<dbReference type="EC" id="1.8.5.7" evidence="2"/>
<dbReference type="InterPro" id="IPR036282">
    <property type="entry name" value="Glutathione-S-Trfase_C_sf"/>
</dbReference>
<dbReference type="PROSITE" id="PS50405">
    <property type="entry name" value="GST_CTER"/>
    <property type="match status" value="1"/>
</dbReference>
<keyword evidence="2" id="KW-0560">Oxidoreductase</keyword>
<sequence length="322" mass="36010">MSPAYAGPADVAAHGEYGPGRLDLSAGWNRPRYPFQGRITADGSGGFPAEPGRYHLYASYVCPWSQRSVIVIGLKGLRDVVSVSYVDDERDGRGWAFRERRGPDPVNGFAFLQEAYDATEPGYPGHLSVPVLWDRETGRIVSNDFPDISLDLGTAFDAYGDPSVRLYPEHLRAEIDELNAYVYENVNNAPYQAAAAVTQEDFESWRDRLTGALETLDRRLAGRRYLLGDELTEADVRLWPTLARFDLFYNPMSGVSERPLTGYEHLWAYARDLYARPAFRDATDLAALPALLARARAIVNADVRRLKVEPRLADWDAPHGRG</sequence>
<dbReference type="InterPro" id="IPR036249">
    <property type="entry name" value="Thioredoxin-like_sf"/>
</dbReference>
<gene>
    <name evidence="2" type="primary">yqjG</name>
    <name evidence="2" type="ORF">ACRB68_43720</name>
</gene>
<dbReference type="InterPro" id="IPR010987">
    <property type="entry name" value="Glutathione-S-Trfase_C-like"/>
</dbReference>
<keyword evidence="3" id="KW-1185">Reference proteome</keyword>
<evidence type="ECO:0000259" key="1">
    <source>
        <dbReference type="PROSITE" id="PS50405"/>
    </source>
</evidence>
<dbReference type="Gene3D" id="3.40.30.10">
    <property type="entry name" value="Glutaredoxin"/>
    <property type="match status" value="1"/>
</dbReference>
<dbReference type="EMBL" id="WEGH01000003">
    <property type="protein sequence ID" value="MQY06284.1"/>
    <property type="molecule type" value="Genomic_DNA"/>
</dbReference>
<protein>
    <submittedName>
        <fullName evidence="2">Glutathionyl-hydroquinone reductase YqjG</fullName>
        <ecNumber evidence="2">1.8.5.7</ecNumber>
    </submittedName>
</protein>
<dbReference type="RefSeq" id="WP_153535456.1">
    <property type="nucleotide sequence ID" value="NZ_WEGH01000003.1"/>
</dbReference>